<dbReference type="PANTHER" id="PTHR16146:SF46">
    <property type="entry name" value="INTELECTIN-1A-RELATED"/>
    <property type="match status" value="1"/>
</dbReference>
<evidence type="ECO:0000259" key="5">
    <source>
        <dbReference type="PROSITE" id="PS51406"/>
    </source>
</evidence>
<keyword evidence="3" id="KW-0106">Calcium</keyword>
<comment type="caution">
    <text evidence="6">The sequence shown here is derived from an EMBL/GenBank/DDBJ whole genome shotgun (WGS) entry which is preliminary data.</text>
</comment>
<dbReference type="InterPro" id="IPR036056">
    <property type="entry name" value="Fibrinogen-like_C"/>
</dbReference>
<keyword evidence="4" id="KW-1015">Disulfide bond</keyword>
<accession>A0AAD9QBA6</accession>
<dbReference type="InterPro" id="IPR014716">
    <property type="entry name" value="Fibrinogen_a/b/g_C_1"/>
</dbReference>
<evidence type="ECO:0000313" key="6">
    <source>
        <dbReference type="EMBL" id="KAK2557710.1"/>
    </source>
</evidence>
<name>A0AAD9QBA6_ACRCE</name>
<dbReference type="GO" id="GO:0070492">
    <property type="term" value="F:oligosaccharide binding"/>
    <property type="evidence" value="ECO:0007669"/>
    <property type="project" value="TreeGrafter"/>
</dbReference>
<dbReference type="NCBIfam" id="NF040941">
    <property type="entry name" value="GGGWT_bact"/>
    <property type="match status" value="1"/>
</dbReference>
<sequence length="323" mass="36374">MSKHVTDKFDVFDEDHCRLRCYFEDSCFSYNFGPLEGGVHKCELNDEDSASHPTDLVQRKGWVYQTAEVLCADKVCPAYAVCRYDGYEERERCMCREVIIGQSCEVLGMDQSSAVASCGRLKSFSPSFPTAVYWINPNDSVAFQAFCDMETDGGGWTLVYSYTFIDYEDFTNRSNAITPRPDWPDGNNEVPLSTTAPLNETHYAAMRFDLWSLIGEEVLIKSNINNWISCLPDNGSLVDWKNGRLSCKVIKDLSNLCPGVVPDRIKAIKCGVRFRVGGNTGKHNYYNLNVCTSSVSPHHDPCGQSKPNYLKNVQNPHGNVFIR</sequence>
<evidence type="ECO:0000313" key="7">
    <source>
        <dbReference type="Proteomes" id="UP001249851"/>
    </source>
</evidence>
<dbReference type="Gene3D" id="3.90.215.10">
    <property type="entry name" value="Gamma Fibrinogen, chain A, domain 1"/>
    <property type="match status" value="1"/>
</dbReference>
<organism evidence="6 7">
    <name type="scientific">Acropora cervicornis</name>
    <name type="common">Staghorn coral</name>
    <dbReference type="NCBI Taxonomy" id="6130"/>
    <lineage>
        <taxon>Eukaryota</taxon>
        <taxon>Metazoa</taxon>
        <taxon>Cnidaria</taxon>
        <taxon>Anthozoa</taxon>
        <taxon>Hexacorallia</taxon>
        <taxon>Scleractinia</taxon>
        <taxon>Astrocoeniina</taxon>
        <taxon>Acroporidae</taxon>
        <taxon>Acropora</taxon>
    </lineage>
</organism>
<dbReference type="GO" id="GO:0046872">
    <property type="term" value="F:metal ion binding"/>
    <property type="evidence" value="ECO:0007669"/>
    <property type="project" value="UniProtKB-KW"/>
</dbReference>
<dbReference type="SUPFAM" id="SSF56496">
    <property type="entry name" value="Fibrinogen C-terminal domain-like"/>
    <property type="match status" value="1"/>
</dbReference>
<dbReference type="PROSITE" id="PS51406">
    <property type="entry name" value="FIBRINOGEN_C_2"/>
    <property type="match status" value="1"/>
</dbReference>
<evidence type="ECO:0000256" key="4">
    <source>
        <dbReference type="ARBA" id="ARBA00023157"/>
    </source>
</evidence>
<evidence type="ECO:0000256" key="1">
    <source>
        <dbReference type="ARBA" id="ARBA00022723"/>
    </source>
</evidence>
<keyword evidence="1" id="KW-0479">Metal-binding</keyword>
<gene>
    <name evidence="6" type="ORF">P5673_020075</name>
</gene>
<keyword evidence="7" id="KW-1185">Reference proteome</keyword>
<keyword evidence="2" id="KW-0430">Lectin</keyword>
<evidence type="ECO:0000256" key="3">
    <source>
        <dbReference type="ARBA" id="ARBA00022837"/>
    </source>
</evidence>
<dbReference type="Proteomes" id="UP001249851">
    <property type="component" value="Unassembled WGS sequence"/>
</dbReference>
<dbReference type="EMBL" id="JARQWQ010000048">
    <property type="protein sequence ID" value="KAK2557710.1"/>
    <property type="molecule type" value="Genomic_DNA"/>
</dbReference>
<dbReference type="AlphaFoldDB" id="A0AAD9QBA6"/>
<proteinExistence type="predicted"/>
<protein>
    <recommendedName>
        <fullName evidence="5">Fibrinogen C-terminal domain-containing protein</fullName>
    </recommendedName>
</protein>
<dbReference type="Pfam" id="PF00147">
    <property type="entry name" value="Fibrinogen_C"/>
    <property type="match status" value="1"/>
</dbReference>
<feature type="domain" description="Fibrinogen C-terminal" evidence="5">
    <location>
        <begin position="95"/>
        <end position="159"/>
    </location>
</feature>
<evidence type="ECO:0000256" key="2">
    <source>
        <dbReference type="ARBA" id="ARBA00022734"/>
    </source>
</evidence>
<reference evidence="6" key="1">
    <citation type="journal article" date="2023" name="G3 (Bethesda)">
        <title>Whole genome assembly and annotation of the endangered Caribbean coral Acropora cervicornis.</title>
        <authorList>
            <person name="Selwyn J.D."/>
            <person name="Vollmer S.V."/>
        </authorList>
    </citation>
    <scope>NUCLEOTIDE SEQUENCE</scope>
    <source>
        <strain evidence="6">K2</strain>
    </source>
</reference>
<dbReference type="GO" id="GO:0005615">
    <property type="term" value="C:extracellular space"/>
    <property type="evidence" value="ECO:0007669"/>
    <property type="project" value="TreeGrafter"/>
</dbReference>
<reference evidence="6" key="2">
    <citation type="journal article" date="2023" name="Science">
        <title>Genomic signatures of disease resistance in endangered staghorn corals.</title>
        <authorList>
            <person name="Vollmer S.V."/>
            <person name="Selwyn J.D."/>
            <person name="Despard B.A."/>
            <person name="Roesel C.L."/>
        </authorList>
    </citation>
    <scope>NUCLEOTIDE SEQUENCE</scope>
    <source>
        <strain evidence="6">K2</strain>
    </source>
</reference>
<dbReference type="PANTHER" id="PTHR16146">
    <property type="entry name" value="INTELECTIN"/>
    <property type="match status" value="1"/>
</dbReference>
<dbReference type="InterPro" id="IPR002181">
    <property type="entry name" value="Fibrinogen_a/b/g_C_dom"/>
</dbReference>